<dbReference type="AlphaFoldDB" id="A0A5C6QSL8"/>
<dbReference type="GO" id="GO:0016020">
    <property type="term" value="C:membrane"/>
    <property type="evidence" value="ECO:0007669"/>
    <property type="project" value="UniProtKB-SubCell"/>
</dbReference>
<sequence>MTLTFKNLPLKKQHSMVVTIVAMLAILAYFFNDAISGLFVYQYQLISQGELWRTFTGHFFHTNGIHLLLNLAALALLWALHGHFYNFKSYSLLFITSALICSAGLYFFSPEIRQYVGLSGVLHGIFVFGAIMDIRHKDKTGYLLFVGVWLKIAHEQFYGASEQVSTLINANVAIDAHLWGAVGGLLFSCCYVVVTKEKVLSNNNEH</sequence>
<accession>A0A5C6QSL8</accession>
<proteinExistence type="predicted"/>
<reference evidence="7 8" key="1">
    <citation type="submission" date="2019-07" db="EMBL/GenBank/DDBJ databases">
        <title>Genomes of sea-ice associated Colwellia species.</title>
        <authorList>
            <person name="Bowman J.P."/>
        </authorList>
    </citation>
    <scope>NUCLEOTIDE SEQUENCE [LARGE SCALE GENOMIC DNA]</scope>
    <source>
        <strain evidence="7 8">ACAM 459</strain>
    </source>
</reference>
<keyword evidence="2 5" id="KW-0812">Transmembrane</keyword>
<dbReference type="NCBIfam" id="TIGR03902">
    <property type="entry name" value="rhom_GG_sort"/>
    <property type="match status" value="1"/>
</dbReference>
<evidence type="ECO:0000256" key="1">
    <source>
        <dbReference type="ARBA" id="ARBA00004141"/>
    </source>
</evidence>
<dbReference type="GO" id="GO:0004252">
    <property type="term" value="F:serine-type endopeptidase activity"/>
    <property type="evidence" value="ECO:0007669"/>
    <property type="project" value="InterPro"/>
</dbReference>
<evidence type="ECO:0000256" key="5">
    <source>
        <dbReference type="SAM" id="Phobius"/>
    </source>
</evidence>
<evidence type="ECO:0000259" key="6">
    <source>
        <dbReference type="Pfam" id="PF01694"/>
    </source>
</evidence>
<gene>
    <name evidence="7" type="primary">rrtA</name>
    <name evidence="7" type="ORF">ESZ36_01155</name>
</gene>
<evidence type="ECO:0000256" key="4">
    <source>
        <dbReference type="ARBA" id="ARBA00023136"/>
    </source>
</evidence>
<dbReference type="SUPFAM" id="SSF144091">
    <property type="entry name" value="Rhomboid-like"/>
    <property type="match status" value="1"/>
</dbReference>
<organism evidence="7 8">
    <name type="scientific">Colwellia demingiae</name>
    <dbReference type="NCBI Taxonomy" id="89401"/>
    <lineage>
        <taxon>Bacteria</taxon>
        <taxon>Pseudomonadati</taxon>
        <taxon>Pseudomonadota</taxon>
        <taxon>Gammaproteobacteria</taxon>
        <taxon>Alteromonadales</taxon>
        <taxon>Colwelliaceae</taxon>
        <taxon>Colwellia</taxon>
    </lineage>
</organism>
<dbReference type="PANTHER" id="PTHR43731">
    <property type="entry name" value="RHOMBOID PROTEASE"/>
    <property type="match status" value="1"/>
</dbReference>
<feature type="domain" description="Peptidase S54 rhomboid" evidence="6">
    <location>
        <begin position="49"/>
        <end position="190"/>
    </location>
</feature>
<comment type="caution">
    <text evidence="7">The sequence shown here is derived from an EMBL/GenBank/DDBJ whole genome shotgun (WGS) entry which is preliminary data.</text>
</comment>
<comment type="subcellular location">
    <subcellularLocation>
        <location evidence="1">Membrane</location>
        <topology evidence="1">Multi-pass membrane protein</topology>
    </subcellularLocation>
</comment>
<dbReference type="RefSeq" id="WP_146782363.1">
    <property type="nucleotide sequence ID" value="NZ_VOLT01000001.1"/>
</dbReference>
<name>A0A5C6QSL8_9GAMM</name>
<feature type="transmembrane region" description="Helical" evidence="5">
    <location>
        <begin position="115"/>
        <end position="134"/>
    </location>
</feature>
<evidence type="ECO:0000313" key="8">
    <source>
        <dbReference type="Proteomes" id="UP000321822"/>
    </source>
</evidence>
<feature type="transmembrane region" description="Helical" evidence="5">
    <location>
        <begin position="59"/>
        <end position="80"/>
    </location>
</feature>
<feature type="transmembrane region" description="Helical" evidence="5">
    <location>
        <begin position="92"/>
        <end position="109"/>
    </location>
</feature>
<dbReference type="OrthoDB" id="196054at2"/>
<feature type="transmembrane region" description="Helical" evidence="5">
    <location>
        <begin position="16"/>
        <end position="39"/>
    </location>
</feature>
<dbReference type="InterPro" id="IPR023826">
    <property type="entry name" value="Rhom-like_SP_proteobac"/>
</dbReference>
<evidence type="ECO:0000313" key="7">
    <source>
        <dbReference type="EMBL" id="TWX71869.1"/>
    </source>
</evidence>
<keyword evidence="4 5" id="KW-0472">Membrane</keyword>
<keyword evidence="3 5" id="KW-1133">Transmembrane helix</keyword>
<evidence type="ECO:0000256" key="3">
    <source>
        <dbReference type="ARBA" id="ARBA00022989"/>
    </source>
</evidence>
<dbReference type="EC" id="3.4.21.-" evidence="7"/>
<evidence type="ECO:0000256" key="2">
    <source>
        <dbReference type="ARBA" id="ARBA00022692"/>
    </source>
</evidence>
<dbReference type="PANTHER" id="PTHR43731:SF16">
    <property type="entry name" value="RHOMBOSORTASE"/>
    <property type="match status" value="1"/>
</dbReference>
<dbReference type="InterPro" id="IPR050925">
    <property type="entry name" value="Rhomboid_protease_S54"/>
</dbReference>
<dbReference type="Gene3D" id="1.20.1540.10">
    <property type="entry name" value="Rhomboid-like"/>
    <property type="match status" value="1"/>
</dbReference>
<keyword evidence="8" id="KW-1185">Reference proteome</keyword>
<dbReference type="Proteomes" id="UP000321822">
    <property type="component" value="Unassembled WGS sequence"/>
</dbReference>
<feature type="transmembrane region" description="Helical" evidence="5">
    <location>
        <begin position="178"/>
        <end position="194"/>
    </location>
</feature>
<dbReference type="InterPro" id="IPR035952">
    <property type="entry name" value="Rhomboid-like_sf"/>
</dbReference>
<dbReference type="Pfam" id="PF01694">
    <property type="entry name" value="Rhomboid"/>
    <property type="match status" value="1"/>
</dbReference>
<dbReference type="InterPro" id="IPR022764">
    <property type="entry name" value="Peptidase_S54_rhomboid_dom"/>
</dbReference>
<dbReference type="EMBL" id="VOLT01000001">
    <property type="protein sequence ID" value="TWX71869.1"/>
    <property type="molecule type" value="Genomic_DNA"/>
</dbReference>
<protein>
    <submittedName>
        <fullName evidence="7">Rhombosortase</fullName>
        <ecNumber evidence="7">3.4.21.-</ecNumber>
    </submittedName>
</protein>
<keyword evidence="7" id="KW-0378">Hydrolase</keyword>